<proteinExistence type="predicted"/>
<protein>
    <submittedName>
        <fullName evidence="2">Uncharacterized protein</fullName>
    </submittedName>
</protein>
<keyword evidence="3" id="KW-1185">Reference proteome</keyword>
<dbReference type="EMBL" id="JBBPBM010000016">
    <property type="protein sequence ID" value="KAK8557950.1"/>
    <property type="molecule type" value="Genomic_DNA"/>
</dbReference>
<feature type="compositionally biased region" description="Basic and acidic residues" evidence="1">
    <location>
        <begin position="33"/>
        <end position="48"/>
    </location>
</feature>
<feature type="compositionally biased region" description="Polar residues" evidence="1">
    <location>
        <begin position="15"/>
        <end position="32"/>
    </location>
</feature>
<organism evidence="2 3">
    <name type="scientific">Hibiscus sabdariffa</name>
    <name type="common">roselle</name>
    <dbReference type="NCBI Taxonomy" id="183260"/>
    <lineage>
        <taxon>Eukaryota</taxon>
        <taxon>Viridiplantae</taxon>
        <taxon>Streptophyta</taxon>
        <taxon>Embryophyta</taxon>
        <taxon>Tracheophyta</taxon>
        <taxon>Spermatophyta</taxon>
        <taxon>Magnoliopsida</taxon>
        <taxon>eudicotyledons</taxon>
        <taxon>Gunneridae</taxon>
        <taxon>Pentapetalae</taxon>
        <taxon>rosids</taxon>
        <taxon>malvids</taxon>
        <taxon>Malvales</taxon>
        <taxon>Malvaceae</taxon>
        <taxon>Malvoideae</taxon>
        <taxon>Hibiscus</taxon>
    </lineage>
</organism>
<evidence type="ECO:0000313" key="3">
    <source>
        <dbReference type="Proteomes" id="UP001472677"/>
    </source>
</evidence>
<evidence type="ECO:0000256" key="1">
    <source>
        <dbReference type="SAM" id="MobiDB-lite"/>
    </source>
</evidence>
<dbReference type="Proteomes" id="UP001472677">
    <property type="component" value="Unassembled WGS sequence"/>
</dbReference>
<feature type="region of interest" description="Disordered" evidence="1">
    <location>
        <begin position="1"/>
        <end position="48"/>
    </location>
</feature>
<sequence>MEIKHEHRKKVLAKTSVSKSSSMDIGTPSEKSINSDERRKAEGSRDHSLDSMEVTNEVCFGMHSYDYVGGRVGVECRNIEAELVGGTPKKLVDNPKILQPDNINSLSGENTDCSPSSPKDCGLGWTKVIEEVTSVGVEMTSLSCMGFSKNDLDPSNDEAVDPDVEMVHETISAGNIGSWAKAVNSLNNPKIKGLDEVAADEAESDSVDLTIKGV</sequence>
<name>A0ABR2EF58_9ROSI</name>
<accession>A0ABR2EF58</accession>
<comment type="caution">
    <text evidence="2">The sequence shown here is derived from an EMBL/GenBank/DDBJ whole genome shotgun (WGS) entry which is preliminary data.</text>
</comment>
<gene>
    <name evidence="2" type="ORF">V6N12_010173</name>
</gene>
<reference evidence="2 3" key="1">
    <citation type="journal article" date="2024" name="G3 (Bethesda)">
        <title>Genome assembly of Hibiscus sabdariffa L. provides insights into metabolisms of medicinal natural products.</title>
        <authorList>
            <person name="Kim T."/>
        </authorList>
    </citation>
    <scope>NUCLEOTIDE SEQUENCE [LARGE SCALE GENOMIC DNA]</scope>
    <source>
        <strain evidence="2">TK-2024</strain>
        <tissue evidence="2">Old leaves</tissue>
    </source>
</reference>
<feature type="compositionally biased region" description="Basic residues" evidence="1">
    <location>
        <begin position="1"/>
        <end position="12"/>
    </location>
</feature>
<evidence type="ECO:0000313" key="2">
    <source>
        <dbReference type="EMBL" id="KAK8557950.1"/>
    </source>
</evidence>